<dbReference type="OrthoDB" id="277441at2"/>
<dbReference type="AlphaFoldDB" id="A0A518I2B4"/>
<accession>A0A518I2B4</accession>
<protein>
    <submittedName>
        <fullName evidence="1">Uncharacterized protein</fullName>
    </submittedName>
</protein>
<sequence length="346" mass="37122">MRHNSLPAVLLAVGLLAATAGSLGCTPRVRIRAAPGPDDTGIRYYRPKPYLRIEPGGSVVTEGRVSTTTPSDEFVAISLEYLPDFSEEYSIDVRPGLGTANVSVGLTDGWNLTSLNQELDSQFDESVQAIADLAKAGTGFLPTAKGSGGSVPGSTQKFVVAATNVPIGYYESVISKDACGKKRLYGWRYVGFLPFSPCPTEMCGGQQLACSSVPSDLFGMVFDNGVMTFKRLDAISEVPDTTREPVSTGQFVVSASRQAKLDAMATAIRKAILQNEGMESKVHVTQADDWMTVQWDIELLGTTAKNTTRERFIKSLVQHEAVEQALHDLGDPVPTVMPVTGLPGQE</sequence>
<evidence type="ECO:0000313" key="2">
    <source>
        <dbReference type="Proteomes" id="UP000319004"/>
    </source>
</evidence>
<dbReference type="RefSeq" id="WP_145391360.1">
    <property type="nucleotide sequence ID" value="NZ_CP037423.1"/>
</dbReference>
<proteinExistence type="predicted"/>
<gene>
    <name evidence="1" type="ORF">Enr13x_71610</name>
</gene>
<dbReference type="EMBL" id="CP037423">
    <property type="protein sequence ID" value="QDV47252.1"/>
    <property type="molecule type" value="Genomic_DNA"/>
</dbReference>
<evidence type="ECO:0000313" key="1">
    <source>
        <dbReference type="EMBL" id="QDV47252.1"/>
    </source>
</evidence>
<dbReference type="PROSITE" id="PS51257">
    <property type="entry name" value="PROKAR_LIPOPROTEIN"/>
    <property type="match status" value="1"/>
</dbReference>
<keyword evidence="2" id="KW-1185">Reference proteome</keyword>
<dbReference type="KEGG" id="snep:Enr13x_71610"/>
<dbReference type="Proteomes" id="UP000319004">
    <property type="component" value="Chromosome"/>
</dbReference>
<reference evidence="1 2" key="1">
    <citation type="submission" date="2019-03" db="EMBL/GenBank/DDBJ databases">
        <title>Deep-cultivation of Planctomycetes and their phenomic and genomic characterization uncovers novel biology.</title>
        <authorList>
            <person name="Wiegand S."/>
            <person name="Jogler M."/>
            <person name="Boedeker C."/>
            <person name="Pinto D."/>
            <person name="Vollmers J."/>
            <person name="Rivas-Marin E."/>
            <person name="Kohn T."/>
            <person name="Peeters S.H."/>
            <person name="Heuer A."/>
            <person name="Rast P."/>
            <person name="Oberbeckmann S."/>
            <person name="Bunk B."/>
            <person name="Jeske O."/>
            <person name="Meyerdierks A."/>
            <person name="Storesund J.E."/>
            <person name="Kallscheuer N."/>
            <person name="Luecker S."/>
            <person name="Lage O.M."/>
            <person name="Pohl T."/>
            <person name="Merkel B.J."/>
            <person name="Hornburger P."/>
            <person name="Mueller R.-W."/>
            <person name="Bruemmer F."/>
            <person name="Labrenz M."/>
            <person name="Spormann A.M."/>
            <person name="Op den Camp H."/>
            <person name="Overmann J."/>
            <person name="Amann R."/>
            <person name="Jetten M.S.M."/>
            <person name="Mascher T."/>
            <person name="Medema M.H."/>
            <person name="Devos D.P."/>
            <person name="Kaster A.-K."/>
            <person name="Ovreas L."/>
            <person name="Rohde M."/>
            <person name="Galperin M.Y."/>
            <person name="Jogler C."/>
        </authorList>
    </citation>
    <scope>NUCLEOTIDE SEQUENCE [LARGE SCALE GENOMIC DNA]</scope>
    <source>
        <strain evidence="1 2">Enr13</strain>
    </source>
</reference>
<organism evidence="1 2">
    <name type="scientific">Stieleria neptunia</name>
    <dbReference type="NCBI Taxonomy" id="2527979"/>
    <lineage>
        <taxon>Bacteria</taxon>
        <taxon>Pseudomonadati</taxon>
        <taxon>Planctomycetota</taxon>
        <taxon>Planctomycetia</taxon>
        <taxon>Pirellulales</taxon>
        <taxon>Pirellulaceae</taxon>
        <taxon>Stieleria</taxon>
    </lineage>
</organism>
<name>A0A518I2B4_9BACT</name>